<keyword evidence="2" id="KW-1185">Reference proteome</keyword>
<protein>
    <submittedName>
        <fullName evidence="1">Uncharacterized protein</fullName>
    </submittedName>
</protein>
<gene>
    <name evidence="1" type="ORF">RIMI_LOCUS3028135</name>
</gene>
<evidence type="ECO:0000313" key="1">
    <source>
        <dbReference type="EMBL" id="CAJ0927354.1"/>
    </source>
</evidence>
<sequence length="162" mass="18467">MTQIHDVVSLDIHYFVNIRRLGLAAVPERSEVLREDRILKPKKSTKGRSKSQKHSANSIRAFIYSALQKYSALWIFSTFSHISCFKHKDTKYGSASQVHQPAPAIYTDTRCIRRKKRTARPDPFSRLSALRDELCHRSLSDDRAAILISTEPDDCTGHATLL</sequence>
<dbReference type="EMBL" id="CAUEEQ010004435">
    <property type="protein sequence ID" value="CAJ0927354.1"/>
    <property type="molecule type" value="Genomic_DNA"/>
</dbReference>
<organism evidence="1 2">
    <name type="scientific">Ranitomeya imitator</name>
    <name type="common">mimic poison frog</name>
    <dbReference type="NCBI Taxonomy" id="111125"/>
    <lineage>
        <taxon>Eukaryota</taxon>
        <taxon>Metazoa</taxon>
        <taxon>Chordata</taxon>
        <taxon>Craniata</taxon>
        <taxon>Vertebrata</taxon>
        <taxon>Euteleostomi</taxon>
        <taxon>Amphibia</taxon>
        <taxon>Batrachia</taxon>
        <taxon>Anura</taxon>
        <taxon>Neobatrachia</taxon>
        <taxon>Hyloidea</taxon>
        <taxon>Dendrobatidae</taxon>
        <taxon>Dendrobatinae</taxon>
        <taxon>Ranitomeya</taxon>
    </lineage>
</organism>
<comment type="caution">
    <text evidence="1">The sequence shown here is derived from an EMBL/GenBank/DDBJ whole genome shotgun (WGS) entry which is preliminary data.</text>
</comment>
<accession>A0ABN9KWU5</accession>
<reference evidence="1" key="1">
    <citation type="submission" date="2023-07" db="EMBL/GenBank/DDBJ databases">
        <authorList>
            <person name="Stuckert A."/>
        </authorList>
    </citation>
    <scope>NUCLEOTIDE SEQUENCE</scope>
</reference>
<name>A0ABN9KWU5_9NEOB</name>
<evidence type="ECO:0000313" key="2">
    <source>
        <dbReference type="Proteomes" id="UP001176940"/>
    </source>
</evidence>
<dbReference type="Proteomes" id="UP001176940">
    <property type="component" value="Unassembled WGS sequence"/>
</dbReference>
<proteinExistence type="predicted"/>